<dbReference type="PROSITE" id="PS51257">
    <property type="entry name" value="PROKAR_LIPOPROTEIN"/>
    <property type="match status" value="1"/>
</dbReference>
<feature type="chain" id="PRO_5043697386" description="UPAR/Ly6 domain-containing protein" evidence="1">
    <location>
        <begin position="20"/>
        <end position="106"/>
    </location>
</feature>
<dbReference type="PANTHER" id="PTHR34721:SF3">
    <property type="entry name" value="ACTIVIN_RECP DOMAIN-CONTAINING PROTEIN-RELATED"/>
    <property type="match status" value="1"/>
</dbReference>
<organism evidence="2 3">
    <name type="scientific">Pristionchus entomophagus</name>
    <dbReference type="NCBI Taxonomy" id="358040"/>
    <lineage>
        <taxon>Eukaryota</taxon>
        <taxon>Metazoa</taxon>
        <taxon>Ecdysozoa</taxon>
        <taxon>Nematoda</taxon>
        <taxon>Chromadorea</taxon>
        <taxon>Rhabditida</taxon>
        <taxon>Rhabditina</taxon>
        <taxon>Diplogasteromorpha</taxon>
        <taxon>Diplogasteroidea</taxon>
        <taxon>Neodiplogasteridae</taxon>
        <taxon>Pristionchus</taxon>
    </lineage>
</organism>
<dbReference type="AlphaFoldDB" id="A0AAV5SLD8"/>
<gene>
    <name evidence="2" type="ORF">PENTCL1PPCAC_5118</name>
</gene>
<feature type="signal peptide" evidence="1">
    <location>
        <begin position="1"/>
        <end position="19"/>
    </location>
</feature>
<name>A0AAV5SLD8_9BILA</name>
<accession>A0AAV5SLD8</accession>
<sequence>MRSLFVTFFILVLLPLSSAHRCYAGATPGIMGCSKTEFCLKIVDEQGLVVKTCDNYQKCQYVGEGCTYPSYGYLQCCCKGDLCNPASAPLVLFPLAAVAAVIAAHI</sequence>
<keyword evidence="3" id="KW-1185">Reference proteome</keyword>
<evidence type="ECO:0000256" key="1">
    <source>
        <dbReference type="SAM" id="SignalP"/>
    </source>
</evidence>
<comment type="caution">
    <text evidence="2">The sequence shown here is derived from an EMBL/GenBank/DDBJ whole genome shotgun (WGS) entry which is preliminary data.</text>
</comment>
<dbReference type="EMBL" id="BTSX01000002">
    <property type="protein sequence ID" value="GMS82943.1"/>
    <property type="molecule type" value="Genomic_DNA"/>
</dbReference>
<protein>
    <recommendedName>
        <fullName evidence="4">UPAR/Ly6 domain-containing protein</fullName>
    </recommendedName>
</protein>
<reference evidence="2" key="1">
    <citation type="submission" date="2023-10" db="EMBL/GenBank/DDBJ databases">
        <title>Genome assembly of Pristionchus species.</title>
        <authorList>
            <person name="Yoshida K."/>
            <person name="Sommer R.J."/>
        </authorList>
    </citation>
    <scope>NUCLEOTIDE SEQUENCE</scope>
    <source>
        <strain evidence="2">RS0144</strain>
    </source>
</reference>
<evidence type="ECO:0000313" key="2">
    <source>
        <dbReference type="EMBL" id="GMS82943.1"/>
    </source>
</evidence>
<dbReference type="PANTHER" id="PTHR34721">
    <property type="entry name" value="PROTEIN CBG09734"/>
    <property type="match status" value="1"/>
</dbReference>
<dbReference type="SUPFAM" id="SSF57302">
    <property type="entry name" value="Snake toxin-like"/>
    <property type="match status" value="1"/>
</dbReference>
<dbReference type="Proteomes" id="UP001432027">
    <property type="component" value="Unassembled WGS sequence"/>
</dbReference>
<evidence type="ECO:0008006" key="4">
    <source>
        <dbReference type="Google" id="ProtNLM"/>
    </source>
</evidence>
<evidence type="ECO:0000313" key="3">
    <source>
        <dbReference type="Proteomes" id="UP001432027"/>
    </source>
</evidence>
<keyword evidence="1" id="KW-0732">Signal</keyword>
<proteinExistence type="predicted"/>
<dbReference type="InterPro" id="IPR045860">
    <property type="entry name" value="Snake_toxin-like_sf"/>
</dbReference>